<dbReference type="InterPro" id="IPR029068">
    <property type="entry name" value="Glyas_Bleomycin-R_OHBP_Dase"/>
</dbReference>
<dbReference type="PANTHER" id="PTHR33990:SF2">
    <property type="entry name" value="PHNB-LIKE DOMAIN-CONTAINING PROTEIN"/>
    <property type="match status" value="1"/>
</dbReference>
<evidence type="ECO:0000259" key="1">
    <source>
        <dbReference type="Pfam" id="PF06983"/>
    </source>
</evidence>
<dbReference type="RefSeq" id="WP_145307318.1">
    <property type="nucleotide sequence ID" value="NZ_CP037452.1"/>
</dbReference>
<dbReference type="Proteomes" id="UP000318313">
    <property type="component" value="Chromosome"/>
</dbReference>
<dbReference type="PIRSF" id="PIRSF021700">
    <property type="entry name" value="3_dmu_93_MTrfase"/>
    <property type="match status" value="1"/>
</dbReference>
<dbReference type="Pfam" id="PF06983">
    <property type="entry name" value="3-dmu-9_3-mt"/>
    <property type="match status" value="1"/>
</dbReference>
<dbReference type="PANTHER" id="PTHR33990">
    <property type="entry name" value="PROTEIN YJDN-RELATED"/>
    <property type="match status" value="1"/>
</dbReference>
<dbReference type="SUPFAM" id="SSF54593">
    <property type="entry name" value="Glyoxalase/Bleomycin resistance protein/Dihydroxybiphenyl dioxygenase"/>
    <property type="match status" value="1"/>
</dbReference>
<dbReference type="KEGG" id="gfm:Enr17x_15290"/>
<dbReference type="InterPro" id="IPR009725">
    <property type="entry name" value="3_dmu_93_MTrfase"/>
</dbReference>
<keyword evidence="2" id="KW-0489">Methyltransferase</keyword>
<feature type="domain" description="PhnB-like" evidence="1">
    <location>
        <begin position="6"/>
        <end position="119"/>
    </location>
</feature>
<organism evidence="2 3">
    <name type="scientific">Gimesia fumaroli</name>
    <dbReference type="NCBI Taxonomy" id="2527976"/>
    <lineage>
        <taxon>Bacteria</taxon>
        <taxon>Pseudomonadati</taxon>
        <taxon>Planctomycetota</taxon>
        <taxon>Planctomycetia</taxon>
        <taxon>Planctomycetales</taxon>
        <taxon>Planctomycetaceae</taxon>
        <taxon>Gimesia</taxon>
    </lineage>
</organism>
<dbReference type="OrthoDB" id="9806473at2"/>
<dbReference type="EMBL" id="CP037452">
    <property type="protein sequence ID" value="QDV49510.1"/>
    <property type="molecule type" value="Genomic_DNA"/>
</dbReference>
<gene>
    <name evidence="2" type="ORF">Enr17x_15290</name>
</gene>
<dbReference type="Gene3D" id="3.10.180.10">
    <property type="entry name" value="2,3-Dihydroxybiphenyl 1,2-Dioxygenase, domain 1"/>
    <property type="match status" value="1"/>
</dbReference>
<sequence length="158" mass="17603">MSDPPKIAPFLWFNDNAEEAINHYTSIFKNSKKLNVTRYGEGAPAPAGSVMVASFELEGQTFIALNGGPMFQFNEAISFAVNCDTQDEIDELWKRLTEGGAPGQCGWLKDKFGLSWQIVPTILPELMQDQEKSGRVMQALMQMTKLDIQGLQQAYHGK</sequence>
<accession>A0A518I8T8</accession>
<name>A0A518I8T8_9PLAN</name>
<protein>
    <submittedName>
        <fullName evidence="2">3-demethylubiquinone-9 3-methyltransferase</fullName>
    </submittedName>
</protein>
<evidence type="ECO:0000313" key="2">
    <source>
        <dbReference type="EMBL" id="QDV49510.1"/>
    </source>
</evidence>
<dbReference type="GO" id="GO:0032259">
    <property type="term" value="P:methylation"/>
    <property type="evidence" value="ECO:0007669"/>
    <property type="project" value="UniProtKB-KW"/>
</dbReference>
<keyword evidence="2" id="KW-0808">Transferase</keyword>
<dbReference type="InterPro" id="IPR028973">
    <property type="entry name" value="PhnB-like"/>
</dbReference>
<keyword evidence="2" id="KW-0830">Ubiquinone</keyword>
<dbReference type="AlphaFoldDB" id="A0A518I8T8"/>
<dbReference type="GO" id="GO:0008168">
    <property type="term" value="F:methyltransferase activity"/>
    <property type="evidence" value="ECO:0007669"/>
    <property type="project" value="UniProtKB-KW"/>
</dbReference>
<reference evidence="2 3" key="1">
    <citation type="submission" date="2019-03" db="EMBL/GenBank/DDBJ databases">
        <title>Deep-cultivation of Planctomycetes and their phenomic and genomic characterization uncovers novel biology.</title>
        <authorList>
            <person name="Wiegand S."/>
            <person name="Jogler M."/>
            <person name="Boedeker C."/>
            <person name="Pinto D."/>
            <person name="Vollmers J."/>
            <person name="Rivas-Marin E."/>
            <person name="Kohn T."/>
            <person name="Peeters S.H."/>
            <person name="Heuer A."/>
            <person name="Rast P."/>
            <person name="Oberbeckmann S."/>
            <person name="Bunk B."/>
            <person name="Jeske O."/>
            <person name="Meyerdierks A."/>
            <person name="Storesund J.E."/>
            <person name="Kallscheuer N."/>
            <person name="Luecker S."/>
            <person name="Lage O.M."/>
            <person name="Pohl T."/>
            <person name="Merkel B.J."/>
            <person name="Hornburger P."/>
            <person name="Mueller R.-W."/>
            <person name="Bruemmer F."/>
            <person name="Labrenz M."/>
            <person name="Spormann A.M."/>
            <person name="Op den Camp H."/>
            <person name="Overmann J."/>
            <person name="Amann R."/>
            <person name="Jetten M.S.M."/>
            <person name="Mascher T."/>
            <person name="Medema M.H."/>
            <person name="Devos D.P."/>
            <person name="Kaster A.-K."/>
            <person name="Ovreas L."/>
            <person name="Rohde M."/>
            <person name="Galperin M.Y."/>
            <person name="Jogler C."/>
        </authorList>
    </citation>
    <scope>NUCLEOTIDE SEQUENCE [LARGE SCALE GENOMIC DNA]</scope>
    <source>
        <strain evidence="2 3">Enr17</strain>
    </source>
</reference>
<proteinExistence type="predicted"/>
<keyword evidence="3" id="KW-1185">Reference proteome</keyword>
<evidence type="ECO:0000313" key="3">
    <source>
        <dbReference type="Proteomes" id="UP000318313"/>
    </source>
</evidence>
<dbReference type="CDD" id="cd06588">
    <property type="entry name" value="PhnB_like"/>
    <property type="match status" value="1"/>
</dbReference>